<feature type="transmembrane region" description="Helical" evidence="9">
    <location>
        <begin position="69"/>
        <end position="95"/>
    </location>
</feature>
<feature type="transmembrane region" description="Helical" evidence="9">
    <location>
        <begin position="385"/>
        <end position="407"/>
    </location>
</feature>
<sequence>MVTAAVLLGLVGVVLVAFAALGAWYARGRIETVEDYITARNSTGGGALTATIVASSMGAWILFSPAEAGAAFGGITAVAGYAAGSALALAAFAVVGPRIRDLLPEGHSLTEYAYARYGSAMYAYVLLVSVAYMFVFLAAEFTGIASALSLIAGVPGWQTATVVGVTVLAYTGYGGLRASIVTDTVQTVLILPLLIVSVVVTLLALGGTNAAHAAVVDNAPNLLAVGSPSGLEFGAYVVVAIVGAEMLNQAWWQRVYAASDEETLRRSFLVAAVAVVPMIFLAGIFGPIAVGLGLVEAPADASVSFFLVVTDVLPDPAVLAVAVLAVLLVVSSADTLFNAIASVVTVDLPRVADLSDDRLTAAARAVTVLVAAAATVVGAQGYSVLTLFLLADLLAAATFIPLLYGLYSQRAWSGGVLVASAAGLVVGLAFFPPARGVLPLSALPAASYFVSFLGAAAVSTGLAVVTARLGNRRYDLDRLGRDVRRLDEGGSDADAMADGSGGGGERR</sequence>
<evidence type="ECO:0000256" key="8">
    <source>
        <dbReference type="SAM" id="MobiDB-lite"/>
    </source>
</evidence>
<reference evidence="11 12" key="1">
    <citation type="journal article" date="2015" name="Stand. Genomic Sci.">
        <title>Genomic Encyclopedia of Bacterial and Archaeal Type Strains, Phase III: the genomes of soil and plant-associated and newly described type strains.</title>
        <authorList>
            <person name="Whitman W.B."/>
            <person name="Woyke T."/>
            <person name="Klenk H.P."/>
            <person name="Zhou Y."/>
            <person name="Lilburn T.G."/>
            <person name="Beck B.J."/>
            <person name="De Vos P."/>
            <person name="Vandamme P."/>
            <person name="Eisen J.A."/>
            <person name="Garrity G."/>
            <person name="Hugenholtz P."/>
            <person name="Kyrpides N.C."/>
        </authorList>
    </citation>
    <scope>NUCLEOTIDE SEQUENCE [LARGE SCALE GENOMIC DNA]</scope>
    <source>
        <strain evidence="11 12">CGMCC 1.10124</strain>
    </source>
</reference>
<evidence type="ECO:0000256" key="4">
    <source>
        <dbReference type="ARBA" id="ARBA00022692"/>
    </source>
</evidence>
<evidence type="ECO:0000256" key="2">
    <source>
        <dbReference type="ARBA" id="ARBA00006434"/>
    </source>
</evidence>
<dbReference type="InterPro" id="IPR050277">
    <property type="entry name" value="Sodium:Solute_Symporter"/>
</dbReference>
<reference evidence="11" key="3">
    <citation type="submission" date="2018-10" db="EMBL/GenBank/DDBJ databases">
        <authorList>
            <person name="Whitman W."/>
            <person name="Huntemann M."/>
            <person name="Clum A."/>
            <person name="Pillay M."/>
            <person name="Palaniappan K."/>
            <person name="Varghese N."/>
            <person name="Mikhailova N."/>
            <person name="Stamatis D."/>
            <person name="Reddy T."/>
            <person name="Daum C."/>
            <person name="Shapiro N."/>
            <person name="Ivanova N."/>
            <person name="Kyrpides N."/>
            <person name="Woyke T."/>
        </authorList>
    </citation>
    <scope>NUCLEOTIDE SEQUENCE</scope>
    <source>
        <strain evidence="11">CGMCC 1.10124</strain>
    </source>
</reference>
<feature type="transmembrane region" description="Helical" evidence="9">
    <location>
        <begin position="268"/>
        <end position="297"/>
    </location>
</feature>
<feature type="transmembrane region" description="Helical" evidence="9">
    <location>
        <begin position="157"/>
        <end position="176"/>
    </location>
</feature>
<dbReference type="RefSeq" id="WP_121920715.1">
    <property type="nucleotide sequence ID" value="NZ_CP034145.1"/>
</dbReference>
<gene>
    <name evidence="11" type="ORF">ATH50_2086</name>
    <name evidence="10" type="ORF">DU502_06940</name>
</gene>
<dbReference type="Gene3D" id="1.20.1730.10">
    <property type="entry name" value="Sodium/glucose cotransporter"/>
    <property type="match status" value="1"/>
</dbReference>
<dbReference type="AlphaFoldDB" id="A0A3M0CXV8"/>
<proteinExistence type="inferred from homology"/>
<dbReference type="PANTHER" id="PTHR48086:SF10">
    <property type="entry name" value="AGR155CP"/>
    <property type="match status" value="1"/>
</dbReference>
<feature type="transmembrane region" description="Helical" evidence="9">
    <location>
        <begin position="122"/>
        <end position="151"/>
    </location>
</feature>
<keyword evidence="6 9" id="KW-0472">Membrane</keyword>
<keyword evidence="4 9" id="KW-0812">Transmembrane</keyword>
<evidence type="ECO:0000313" key="12">
    <source>
        <dbReference type="Proteomes" id="UP000277326"/>
    </source>
</evidence>
<comment type="similarity">
    <text evidence="2 7">Belongs to the sodium:solute symporter (SSF) (TC 2.A.21) family.</text>
</comment>
<dbReference type="EMBL" id="CP034145">
    <property type="protein sequence ID" value="AZH25126.1"/>
    <property type="molecule type" value="Genomic_DNA"/>
</dbReference>
<evidence type="ECO:0000256" key="7">
    <source>
        <dbReference type="RuleBase" id="RU362091"/>
    </source>
</evidence>
<dbReference type="Proteomes" id="UP000277326">
    <property type="component" value="Unassembled WGS sequence"/>
</dbReference>
<feature type="transmembrane region" description="Helical" evidence="9">
    <location>
        <begin position="46"/>
        <end position="63"/>
    </location>
</feature>
<dbReference type="OrthoDB" id="9779at2157"/>
<feature type="transmembrane region" description="Helical" evidence="9">
    <location>
        <begin position="317"/>
        <end position="340"/>
    </location>
</feature>
<feature type="transmembrane region" description="Helical" evidence="9">
    <location>
        <begin position="446"/>
        <end position="469"/>
    </location>
</feature>
<name>A0A3M0CXV8_9EURY</name>
<dbReference type="GeneID" id="38471008"/>
<feature type="transmembrane region" description="Helical" evidence="9">
    <location>
        <begin position="188"/>
        <end position="210"/>
    </location>
</feature>
<evidence type="ECO:0000256" key="5">
    <source>
        <dbReference type="ARBA" id="ARBA00022989"/>
    </source>
</evidence>
<dbReference type="GO" id="GO:0015606">
    <property type="term" value="F:spermidine transmembrane transporter activity"/>
    <property type="evidence" value="ECO:0007669"/>
    <property type="project" value="TreeGrafter"/>
</dbReference>
<dbReference type="KEGG" id="haer:DU502_06940"/>
<evidence type="ECO:0000313" key="11">
    <source>
        <dbReference type="EMBL" id="RMB13647.1"/>
    </source>
</evidence>
<feature type="region of interest" description="Disordered" evidence="8">
    <location>
        <begin position="487"/>
        <end position="507"/>
    </location>
</feature>
<dbReference type="GO" id="GO:0005886">
    <property type="term" value="C:plasma membrane"/>
    <property type="evidence" value="ECO:0007669"/>
    <property type="project" value="TreeGrafter"/>
</dbReference>
<evidence type="ECO:0000256" key="3">
    <source>
        <dbReference type="ARBA" id="ARBA00022448"/>
    </source>
</evidence>
<dbReference type="EMBL" id="REFS01000004">
    <property type="protein sequence ID" value="RMB13647.1"/>
    <property type="molecule type" value="Genomic_DNA"/>
</dbReference>
<dbReference type="Proteomes" id="UP000282007">
    <property type="component" value="Chromosome"/>
</dbReference>
<comment type="subcellular location">
    <subcellularLocation>
        <location evidence="1">Membrane</location>
        <topology evidence="1">Multi-pass membrane protein</topology>
    </subcellularLocation>
</comment>
<keyword evidence="13" id="KW-1185">Reference proteome</keyword>
<reference evidence="10 13" key="2">
    <citation type="submission" date="2018-07" db="EMBL/GenBank/DDBJ databases">
        <title>Genome sequences of Haloplanus aerogenes JCM 16430T.</title>
        <authorList>
            <person name="Kim Y.B."/>
            <person name="Roh S.W."/>
        </authorList>
    </citation>
    <scope>NUCLEOTIDE SEQUENCE [LARGE SCALE GENOMIC DNA]</scope>
    <source>
        <strain evidence="10 13">JCM 16430</strain>
    </source>
</reference>
<dbReference type="InterPro" id="IPR038377">
    <property type="entry name" value="Na/Glc_symporter_sf"/>
</dbReference>
<feature type="transmembrane region" description="Helical" evidence="9">
    <location>
        <begin position="361"/>
        <end position="379"/>
    </location>
</feature>
<feature type="transmembrane region" description="Helical" evidence="9">
    <location>
        <begin position="6"/>
        <end position="26"/>
    </location>
</feature>
<dbReference type="Pfam" id="PF00474">
    <property type="entry name" value="SSF"/>
    <property type="match status" value="1"/>
</dbReference>
<keyword evidence="3" id="KW-0813">Transport</keyword>
<dbReference type="PANTHER" id="PTHR48086">
    <property type="entry name" value="SODIUM/PROLINE SYMPORTER-RELATED"/>
    <property type="match status" value="1"/>
</dbReference>
<protein>
    <submittedName>
        <fullName evidence="11">Na+/proline symporter</fullName>
    </submittedName>
    <submittedName>
        <fullName evidence="10">Sodium:proline symporter</fullName>
    </submittedName>
</protein>
<organism evidence="11 12">
    <name type="scientific">Haloplanus aerogenes</name>
    <dbReference type="NCBI Taxonomy" id="660522"/>
    <lineage>
        <taxon>Archaea</taxon>
        <taxon>Methanobacteriati</taxon>
        <taxon>Methanobacteriota</taxon>
        <taxon>Stenosarchaea group</taxon>
        <taxon>Halobacteria</taxon>
        <taxon>Halobacteriales</taxon>
        <taxon>Haloferacaceae</taxon>
        <taxon>Haloplanus</taxon>
    </lineage>
</organism>
<evidence type="ECO:0000256" key="6">
    <source>
        <dbReference type="ARBA" id="ARBA00023136"/>
    </source>
</evidence>
<dbReference type="InterPro" id="IPR001734">
    <property type="entry name" value="Na/solute_symporter"/>
</dbReference>
<keyword evidence="5 9" id="KW-1133">Transmembrane helix</keyword>
<evidence type="ECO:0000313" key="10">
    <source>
        <dbReference type="EMBL" id="AZH25126.1"/>
    </source>
</evidence>
<accession>A0A3M0CXV8</accession>
<dbReference type="PROSITE" id="PS50283">
    <property type="entry name" value="NA_SOLUT_SYMP_3"/>
    <property type="match status" value="1"/>
</dbReference>
<evidence type="ECO:0000256" key="1">
    <source>
        <dbReference type="ARBA" id="ARBA00004141"/>
    </source>
</evidence>
<evidence type="ECO:0000256" key="9">
    <source>
        <dbReference type="SAM" id="Phobius"/>
    </source>
</evidence>
<feature type="transmembrane region" description="Helical" evidence="9">
    <location>
        <begin position="414"/>
        <end position="434"/>
    </location>
</feature>
<evidence type="ECO:0000313" key="13">
    <source>
        <dbReference type="Proteomes" id="UP000282007"/>
    </source>
</evidence>
<feature type="transmembrane region" description="Helical" evidence="9">
    <location>
        <begin position="230"/>
        <end position="247"/>
    </location>
</feature>